<dbReference type="AlphaFoldDB" id="A0A562V6Z7"/>
<dbReference type="RefSeq" id="WP_170242083.1">
    <property type="nucleotide sequence ID" value="NZ_VLLN01000039.1"/>
</dbReference>
<protein>
    <submittedName>
        <fullName evidence="1">Uncharacterized protein</fullName>
    </submittedName>
</protein>
<organism evidence="1 2">
    <name type="scientific">Geobacter argillaceus</name>
    <dbReference type="NCBI Taxonomy" id="345631"/>
    <lineage>
        <taxon>Bacteria</taxon>
        <taxon>Pseudomonadati</taxon>
        <taxon>Thermodesulfobacteriota</taxon>
        <taxon>Desulfuromonadia</taxon>
        <taxon>Geobacterales</taxon>
        <taxon>Geobacteraceae</taxon>
        <taxon>Geobacter</taxon>
    </lineage>
</organism>
<gene>
    <name evidence="1" type="ORF">JN12_03829</name>
</gene>
<keyword evidence="2" id="KW-1185">Reference proteome</keyword>
<accession>A0A562V6Z7</accession>
<reference evidence="1 2" key="1">
    <citation type="submission" date="2019-07" db="EMBL/GenBank/DDBJ databases">
        <title>Genomic Encyclopedia of Archaeal and Bacterial Type Strains, Phase II (KMG-II): from individual species to whole genera.</title>
        <authorList>
            <person name="Goeker M."/>
        </authorList>
    </citation>
    <scope>NUCLEOTIDE SEQUENCE [LARGE SCALE GENOMIC DNA]</scope>
    <source>
        <strain evidence="1 2">ATCC BAA-1139</strain>
    </source>
</reference>
<proteinExistence type="predicted"/>
<dbReference type="EMBL" id="VLLN01000039">
    <property type="protein sequence ID" value="TWJ13518.1"/>
    <property type="molecule type" value="Genomic_DNA"/>
</dbReference>
<name>A0A562V6Z7_9BACT</name>
<comment type="caution">
    <text evidence="1">The sequence shown here is derived from an EMBL/GenBank/DDBJ whole genome shotgun (WGS) entry which is preliminary data.</text>
</comment>
<sequence>MSVFRKLLQYLGVAKKPEPERRQTYNVASFDESGKRVTEFHFSRKVERPDEVDK</sequence>
<evidence type="ECO:0000313" key="2">
    <source>
        <dbReference type="Proteomes" id="UP000319449"/>
    </source>
</evidence>
<dbReference type="Proteomes" id="UP000319449">
    <property type="component" value="Unassembled WGS sequence"/>
</dbReference>
<evidence type="ECO:0000313" key="1">
    <source>
        <dbReference type="EMBL" id="TWJ13518.1"/>
    </source>
</evidence>